<dbReference type="HAMAP" id="MF_00384">
    <property type="entry name" value="Homoser_kinase"/>
    <property type="match status" value="1"/>
</dbReference>
<dbReference type="AlphaFoldDB" id="A0A1N5TVR7"/>
<evidence type="ECO:0000256" key="10">
    <source>
        <dbReference type="ARBA" id="ARBA00022840"/>
    </source>
</evidence>
<organism evidence="13 14">
    <name type="scientific">Cuniculiplasma divulgatum</name>
    <dbReference type="NCBI Taxonomy" id="1673428"/>
    <lineage>
        <taxon>Archaea</taxon>
        <taxon>Methanobacteriati</taxon>
        <taxon>Thermoplasmatota</taxon>
        <taxon>Thermoplasmata</taxon>
        <taxon>Thermoplasmatales</taxon>
        <taxon>Cuniculiplasmataceae</taxon>
        <taxon>Cuniculiplasma</taxon>
    </lineage>
</organism>
<sequence>MKTVSRRVYCSSANVGSGFDSFGICHNAFFSDVKLSIIDEQGPFKIDFKSNLNEVDIRENSAIYVVRKMVEDFDISSQISLQVNSNIPVGMGLGSSGAASVSSSVLINELFNLNLSVNDIVKYASYGEKYASGSPHLDNITASTLGNFSAVFSVNPLRIRKFNVPDGIEFMVIVPLITSKNKTRENRKLIPDMVTFKDAVQNINFSNSLLAGILTGDRDLIEYGLDDHIVEQARKTRYNFLADVRNICKAHSAIGLILSGAGPAMLCFIDRKTDRLEISKNLDSYFHSRGLDFIMADSYPSGGVYE</sequence>
<evidence type="ECO:0000256" key="2">
    <source>
        <dbReference type="ARBA" id="ARBA00007370"/>
    </source>
</evidence>
<dbReference type="PANTHER" id="PTHR20861">
    <property type="entry name" value="HOMOSERINE/4-DIPHOSPHOCYTIDYL-2-C-METHYL-D-ERYTHRITOL KINASE"/>
    <property type="match status" value="1"/>
</dbReference>
<evidence type="ECO:0000256" key="6">
    <source>
        <dbReference type="ARBA" id="ARBA00022679"/>
    </source>
</evidence>
<dbReference type="PROSITE" id="PS00627">
    <property type="entry name" value="GHMP_KINASES_ATP"/>
    <property type="match status" value="1"/>
</dbReference>
<dbReference type="GO" id="GO:0005737">
    <property type="term" value="C:cytoplasm"/>
    <property type="evidence" value="ECO:0007669"/>
    <property type="project" value="UniProtKB-SubCell"/>
</dbReference>
<dbReference type="SUPFAM" id="SSF55060">
    <property type="entry name" value="GHMP Kinase, C-terminal domain"/>
    <property type="match status" value="1"/>
</dbReference>
<comment type="pathway">
    <text evidence="1 11">Amino-acid biosynthesis; L-threonine biosynthesis; L-threonine from L-aspartate: step 4/5.</text>
</comment>
<comment type="subcellular location">
    <subcellularLocation>
        <location evidence="11">Cytoplasm</location>
    </subcellularLocation>
</comment>
<dbReference type="PANTHER" id="PTHR20861:SF1">
    <property type="entry name" value="HOMOSERINE KINASE"/>
    <property type="match status" value="1"/>
</dbReference>
<dbReference type="GO" id="GO:0005524">
    <property type="term" value="F:ATP binding"/>
    <property type="evidence" value="ECO:0007669"/>
    <property type="project" value="UniProtKB-UniRule"/>
</dbReference>
<keyword evidence="7 11" id="KW-0791">Threonine biosynthesis</keyword>
<feature type="domain" description="GHMP kinase N-terminal" evidence="12">
    <location>
        <begin position="64"/>
        <end position="146"/>
    </location>
</feature>
<protein>
    <recommendedName>
        <fullName evidence="4 11">Homoserine kinase</fullName>
        <shortName evidence="11">HK</shortName>
        <shortName evidence="11">HSK</shortName>
        <ecNumber evidence="3 11">2.7.1.39</ecNumber>
    </recommendedName>
</protein>
<accession>A0A1N5TVR7</accession>
<comment type="catalytic activity">
    <reaction evidence="11">
        <text>L-homoserine + ATP = O-phospho-L-homoserine + ADP + H(+)</text>
        <dbReference type="Rhea" id="RHEA:13985"/>
        <dbReference type="ChEBI" id="CHEBI:15378"/>
        <dbReference type="ChEBI" id="CHEBI:30616"/>
        <dbReference type="ChEBI" id="CHEBI:57476"/>
        <dbReference type="ChEBI" id="CHEBI:57590"/>
        <dbReference type="ChEBI" id="CHEBI:456216"/>
        <dbReference type="EC" id="2.7.1.39"/>
    </reaction>
</comment>
<evidence type="ECO:0000259" key="12">
    <source>
        <dbReference type="Pfam" id="PF00288"/>
    </source>
</evidence>
<feature type="binding site" evidence="11">
    <location>
        <begin position="88"/>
        <end position="98"/>
    </location>
    <ligand>
        <name>ATP</name>
        <dbReference type="ChEBI" id="CHEBI:30616"/>
    </ligand>
</feature>
<reference evidence="13 14" key="1">
    <citation type="submission" date="2016-04" db="EMBL/GenBank/DDBJ databases">
        <authorList>
            <person name="Evans L.H."/>
            <person name="Alamgir A."/>
            <person name="Owens N."/>
            <person name="Weber N.D."/>
            <person name="Virtaneva K."/>
            <person name="Barbian K."/>
            <person name="Babar A."/>
            <person name="Rosenke K."/>
        </authorList>
    </citation>
    <scope>NUCLEOTIDE SEQUENCE [LARGE SCALE GENOMIC DNA]</scope>
    <source>
        <strain evidence="14">S5(T) (JCM 30642 \VKM B-2941)</strain>
    </source>
</reference>
<keyword evidence="5 11" id="KW-0028">Amino-acid biosynthesis</keyword>
<dbReference type="PIRSF" id="PIRSF000676">
    <property type="entry name" value="Homoser_kin"/>
    <property type="match status" value="1"/>
</dbReference>
<keyword evidence="10 11" id="KW-0067">ATP-binding</keyword>
<keyword evidence="8 11" id="KW-0547">Nucleotide-binding</keyword>
<dbReference type="GO" id="GO:0004413">
    <property type="term" value="F:homoserine kinase activity"/>
    <property type="evidence" value="ECO:0007669"/>
    <property type="project" value="UniProtKB-UniRule"/>
</dbReference>
<dbReference type="InterPro" id="IPR020568">
    <property type="entry name" value="Ribosomal_Su5_D2-typ_SF"/>
</dbReference>
<evidence type="ECO:0000256" key="8">
    <source>
        <dbReference type="ARBA" id="ARBA00022741"/>
    </source>
</evidence>
<evidence type="ECO:0000256" key="7">
    <source>
        <dbReference type="ARBA" id="ARBA00022697"/>
    </source>
</evidence>
<comment type="function">
    <text evidence="11">Catalyzes the ATP-dependent phosphorylation of L-homoserine to L-homoserine phosphate.</text>
</comment>
<dbReference type="Gene3D" id="3.30.230.10">
    <property type="match status" value="1"/>
</dbReference>
<dbReference type="InterPro" id="IPR006203">
    <property type="entry name" value="GHMP_knse_ATP-bd_CS"/>
</dbReference>
<dbReference type="Proteomes" id="UP000195607">
    <property type="component" value="Chromosome I"/>
</dbReference>
<dbReference type="EMBL" id="LT671858">
    <property type="protein sequence ID" value="SIM52277.1"/>
    <property type="molecule type" value="Genomic_DNA"/>
</dbReference>
<keyword evidence="9 11" id="KW-0418">Kinase</keyword>
<name>A0A1N5TVR7_9ARCH</name>
<evidence type="ECO:0000256" key="5">
    <source>
        <dbReference type="ARBA" id="ARBA00022605"/>
    </source>
</evidence>
<keyword evidence="11" id="KW-0963">Cytoplasm</keyword>
<evidence type="ECO:0000256" key="11">
    <source>
        <dbReference type="HAMAP-Rule" id="MF_00384"/>
    </source>
</evidence>
<comment type="similarity">
    <text evidence="2 11">Belongs to the GHMP kinase family. Homoserine kinase subfamily.</text>
</comment>
<evidence type="ECO:0000256" key="1">
    <source>
        <dbReference type="ARBA" id="ARBA00005015"/>
    </source>
</evidence>
<dbReference type="InterPro" id="IPR006204">
    <property type="entry name" value="GHMP_kinase_N_dom"/>
</dbReference>
<dbReference type="SUPFAM" id="SSF54211">
    <property type="entry name" value="Ribosomal protein S5 domain 2-like"/>
    <property type="match status" value="1"/>
</dbReference>
<evidence type="ECO:0000256" key="9">
    <source>
        <dbReference type="ARBA" id="ARBA00022777"/>
    </source>
</evidence>
<dbReference type="GeneID" id="41587978"/>
<evidence type="ECO:0000256" key="4">
    <source>
        <dbReference type="ARBA" id="ARBA00017858"/>
    </source>
</evidence>
<dbReference type="InterPro" id="IPR036554">
    <property type="entry name" value="GHMP_kinase_C_sf"/>
</dbReference>
<dbReference type="Pfam" id="PF00288">
    <property type="entry name" value="GHMP_kinases_N"/>
    <property type="match status" value="1"/>
</dbReference>
<evidence type="ECO:0000256" key="3">
    <source>
        <dbReference type="ARBA" id="ARBA00012078"/>
    </source>
</evidence>
<gene>
    <name evidence="11" type="primary">thrB</name>
    <name evidence="13" type="ORF">CSP5_0700</name>
</gene>
<evidence type="ECO:0000313" key="14">
    <source>
        <dbReference type="Proteomes" id="UP000195607"/>
    </source>
</evidence>
<dbReference type="PRINTS" id="PR00958">
    <property type="entry name" value="HOMSERKINASE"/>
</dbReference>
<dbReference type="GO" id="GO:0009088">
    <property type="term" value="P:threonine biosynthetic process"/>
    <property type="evidence" value="ECO:0007669"/>
    <property type="project" value="UniProtKB-UniRule"/>
</dbReference>
<dbReference type="InterPro" id="IPR000870">
    <property type="entry name" value="Homoserine_kinase"/>
</dbReference>
<proteinExistence type="inferred from homology"/>
<dbReference type="InterPro" id="IPR014721">
    <property type="entry name" value="Ribsml_uS5_D2-typ_fold_subgr"/>
</dbReference>
<dbReference type="EC" id="2.7.1.39" evidence="3 11"/>
<keyword evidence="6 11" id="KW-0808">Transferase</keyword>
<evidence type="ECO:0000313" key="13">
    <source>
        <dbReference type="EMBL" id="SIM52277.1"/>
    </source>
</evidence>
<dbReference type="UniPathway" id="UPA00050">
    <property type="reaction ID" value="UER00064"/>
</dbReference>
<dbReference type="RefSeq" id="WP_172399385.1">
    <property type="nucleotide sequence ID" value="NZ_LT671858.1"/>
</dbReference>
<dbReference type="NCBIfam" id="NF002288">
    <property type="entry name" value="PRK01212.1-4"/>
    <property type="match status" value="1"/>
</dbReference>
<dbReference type="Gene3D" id="3.30.70.890">
    <property type="entry name" value="GHMP kinase, C-terminal domain"/>
    <property type="match status" value="1"/>
</dbReference>